<proteinExistence type="predicted"/>
<dbReference type="AlphaFoldDB" id="A0A835FUX8"/>
<dbReference type="PANTHER" id="PTHR34397">
    <property type="entry name" value="OS05G0237600 PROTEIN"/>
    <property type="match status" value="1"/>
</dbReference>
<comment type="caution">
    <text evidence="2">The sequence shown here is derived from an EMBL/GenBank/DDBJ whole genome shotgun (WGS) entry which is preliminary data.</text>
</comment>
<dbReference type="OrthoDB" id="683448at2759"/>
<sequence>MSFVGTHEYLAPEIIRGGAWQRRRLVDARIFLYELLHGSTPFKGAGNRATLWQRHRAAACASPSDAVGGGPATSSVAKDLILLPGNALVTVALRASLGAMDLECVHRKVMERSDRRRSQNRLLVSCKKMARGNGEQINLPFAGVLTEAAGATPGAEDDDEQEQEEGRRRPGHVRSAGGEDGWFEREYMIGECPGDRSAYPSAVAKEDTDKGLSVKAYNRDGRLYNVQLKYLSWSATAATGSKGQIGSKFLEDNGLLDDGGARVA</sequence>
<protein>
    <recommendedName>
        <fullName evidence="4">Protein kinase domain-containing protein</fullName>
    </recommendedName>
</protein>
<evidence type="ECO:0000256" key="1">
    <source>
        <dbReference type="SAM" id="MobiDB-lite"/>
    </source>
</evidence>
<dbReference type="InterPro" id="IPR011009">
    <property type="entry name" value="Kinase-like_dom_sf"/>
</dbReference>
<reference evidence="2" key="1">
    <citation type="submission" date="2020-07" db="EMBL/GenBank/DDBJ databases">
        <title>Genome sequence and genetic diversity analysis of an under-domesticated orphan crop, white fonio (Digitaria exilis).</title>
        <authorList>
            <person name="Bennetzen J.L."/>
            <person name="Chen S."/>
            <person name="Ma X."/>
            <person name="Wang X."/>
            <person name="Yssel A.E.J."/>
            <person name="Chaluvadi S.R."/>
            <person name="Johnson M."/>
            <person name="Gangashetty P."/>
            <person name="Hamidou F."/>
            <person name="Sanogo M.D."/>
            <person name="Zwaenepoel A."/>
            <person name="Wallace J."/>
            <person name="Van De Peer Y."/>
            <person name="Van Deynze A."/>
        </authorList>
    </citation>
    <scope>NUCLEOTIDE SEQUENCE</scope>
    <source>
        <tissue evidence="2">Leaves</tissue>
    </source>
</reference>
<organism evidence="2 3">
    <name type="scientific">Digitaria exilis</name>
    <dbReference type="NCBI Taxonomy" id="1010633"/>
    <lineage>
        <taxon>Eukaryota</taxon>
        <taxon>Viridiplantae</taxon>
        <taxon>Streptophyta</taxon>
        <taxon>Embryophyta</taxon>
        <taxon>Tracheophyta</taxon>
        <taxon>Spermatophyta</taxon>
        <taxon>Magnoliopsida</taxon>
        <taxon>Liliopsida</taxon>
        <taxon>Poales</taxon>
        <taxon>Poaceae</taxon>
        <taxon>PACMAD clade</taxon>
        <taxon>Panicoideae</taxon>
        <taxon>Panicodae</taxon>
        <taxon>Paniceae</taxon>
        <taxon>Anthephorinae</taxon>
        <taxon>Digitaria</taxon>
    </lineage>
</organism>
<dbReference type="Proteomes" id="UP000636709">
    <property type="component" value="Unassembled WGS sequence"/>
</dbReference>
<evidence type="ECO:0008006" key="4">
    <source>
        <dbReference type="Google" id="ProtNLM"/>
    </source>
</evidence>
<dbReference type="SUPFAM" id="SSF56112">
    <property type="entry name" value="Protein kinase-like (PK-like)"/>
    <property type="match status" value="1"/>
</dbReference>
<dbReference type="PANTHER" id="PTHR34397:SF21">
    <property type="entry name" value="TF-B3 DOMAIN-CONTAINING PROTEIN"/>
    <property type="match status" value="1"/>
</dbReference>
<name>A0A835FUX8_9POAL</name>
<dbReference type="EMBL" id="JACEFO010000306">
    <property type="protein sequence ID" value="KAF8775553.1"/>
    <property type="molecule type" value="Genomic_DNA"/>
</dbReference>
<evidence type="ECO:0000313" key="2">
    <source>
        <dbReference type="EMBL" id="KAF8775553.1"/>
    </source>
</evidence>
<gene>
    <name evidence="2" type="ORF">HU200_004486</name>
</gene>
<keyword evidence="3" id="KW-1185">Reference proteome</keyword>
<feature type="region of interest" description="Disordered" evidence="1">
    <location>
        <begin position="150"/>
        <end position="178"/>
    </location>
</feature>
<dbReference type="Gene3D" id="1.10.510.10">
    <property type="entry name" value="Transferase(Phosphotransferase) domain 1"/>
    <property type="match status" value="1"/>
</dbReference>
<accession>A0A835FUX8</accession>
<evidence type="ECO:0000313" key="3">
    <source>
        <dbReference type="Proteomes" id="UP000636709"/>
    </source>
</evidence>